<accession>A0A0G0YRF5</accession>
<dbReference type="InterPro" id="IPR016024">
    <property type="entry name" value="ARM-type_fold"/>
</dbReference>
<evidence type="ECO:0000313" key="2">
    <source>
        <dbReference type="Proteomes" id="UP000033947"/>
    </source>
</evidence>
<dbReference type="Proteomes" id="UP000033947">
    <property type="component" value="Unassembled WGS sequence"/>
</dbReference>
<organism evidence="1 2">
    <name type="scientific">candidate division WWE3 bacterium GW2011_GWC2_41_23</name>
    <dbReference type="NCBI Taxonomy" id="1619123"/>
    <lineage>
        <taxon>Bacteria</taxon>
        <taxon>Katanobacteria</taxon>
    </lineage>
</organism>
<dbReference type="Pfam" id="PF08713">
    <property type="entry name" value="DNA_alkylation"/>
    <property type="match status" value="1"/>
</dbReference>
<reference evidence="1 2" key="1">
    <citation type="journal article" date="2015" name="Nature">
        <title>rRNA introns, odd ribosomes, and small enigmatic genomes across a large radiation of phyla.</title>
        <authorList>
            <person name="Brown C.T."/>
            <person name="Hug L.A."/>
            <person name="Thomas B.C."/>
            <person name="Sharon I."/>
            <person name="Castelle C.J."/>
            <person name="Singh A."/>
            <person name="Wilkins M.J."/>
            <person name="Williams K.H."/>
            <person name="Banfield J.F."/>
        </authorList>
    </citation>
    <scope>NUCLEOTIDE SEQUENCE [LARGE SCALE GENOMIC DNA]</scope>
</reference>
<dbReference type="SUPFAM" id="SSF48371">
    <property type="entry name" value="ARM repeat"/>
    <property type="match status" value="1"/>
</dbReference>
<protein>
    <recommendedName>
        <fullName evidence="3">DNA alkylation repair protein</fullName>
    </recommendedName>
</protein>
<dbReference type="CDD" id="cd06561">
    <property type="entry name" value="AlkD_like"/>
    <property type="match status" value="1"/>
</dbReference>
<dbReference type="AlphaFoldDB" id="A0A0G0YRF5"/>
<proteinExistence type="predicted"/>
<dbReference type="EMBL" id="LCBB01000007">
    <property type="protein sequence ID" value="KKS02978.1"/>
    <property type="molecule type" value="Genomic_DNA"/>
</dbReference>
<name>A0A0G0YRF5_UNCKA</name>
<comment type="caution">
    <text evidence="1">The sequence shown here is derived from an EMBL/GenBank/DDBJ whole genome shotgun (WGS) entry which is preliminary data.</text>
</comment>
<dbReference type="InterPro" id="IPR014825">
    <property type="entry name" value="DNA_alkylation"/>
</dbReference>
<gene>
    <name evidence="1" type="ORF">UU55_C0007G0023</name>
</gene>
<dbReference type="PANTHER" id="PTHR34070">
    <property type="entry name" value="ARMADILLO-TYPE FOLD"/>
    <property type="match status" value="1"/>
</dbReference>
<sequence>MVECKNMKKEVVRKPGKTKIVSHIRTQLKKNSDAKTRASFQRFFKDPVLCHGVKSGIVGKIARENFIHVSELSKKELFSICEDLFKSGYCEESWTAAGWVHRKNDYAEKDIILYEHWISKYIDNWAECDTFCNHTVGAFIEKYPKYIKTLKVWSKNKNLWLRRAAAVSLIIPAKEGKFLKDVFELADTMLLDKEDMVQKGYGWLLKVASHKHQKEVFNYVLKNKDKMPRTALRYAIEKMPVSLRRRAMEK</sequence>
<dbReference type="PANTHER" id="PTHR34070:SF1">
    <property type="entry name" value="DNA ALKYLATION REPAIR PROTEIN"/>
    <property type="match status" value="1"/>
</dbReference>
<dbReference type="Gene3D" id="1.25.10.90">
    <property type="match status" value="1"/>
</dbReference>
<evidence type="ECO:0008006" key="3">
    <source>
        <dbReference type="Google" id="ProtNLM"/>
    </source>
</evidence>
<evidence type="ECO:0000313" key="1">
    <source>
        <dbReference type="EMBL" id="KKS02978.1"/>
    </source>
</evidence>